<name>A0A8S5PY51_9CAUD</name>
<accession>A0A8S5PY51</accession>
<dbReference type="EMBL" id="BK015540">
    <property type="protein sequence ID" value="DAE11966.1"/>
    <property type="molecule type" value="Genomic_DNA"/>
</dbReference>
<reference evidence="1" key="1">
    <citation type="journal article" date="2021" name="Proc. Natl. Acad. Sci. U.S.A.">
        <title>A Catalog of Tens of Thousands of Viruses from Human Metagenomes Reveals Hidden Associations with Chronic Diseases.</title>
        <authorList>
            <person name="Tisza M.J."/>
            <person name="Buck C.B."/>
        </authorList>
    </citation>
    <scope>NUCLEOTIDE SEQUENCE</scope>
    <source>
        <strain evidence="1">CtBtT5</strain>
    </source>
</reference>
<organism evidence="1">
    <name type="scientific">Myoviridae sp. ctBtT5</name>
    <dbReference type="NCBI Taxonomy" id="2825048"/>
    <lineage>
        <taxon>Viruses</taxon>
        <taxon>Duplodnaviria</taxon>
        <taxon>Heunggongvirae</taxon>
        <taxon>Uroviricota</taxon>
        <taxon>Caudoviricetes</taxon>
    </lineage>
</organism>
<sequence length="36" mass="4328">MNGKSKPYSTYCRSNRESTQKLTKSCMMRLRDYLFC</sequence>
<protein>
    <submittedName>
        <fullName evidence="1">Uncharacterized protein</fullName>
    </submittedName>
</protein>
<proteinExistence type="predicted"/>
<evidence type="ECO:0000313" key="1">
    <source>
        <dbReference type="EMBL" id="DAE11966.1"/>
    </source>
</evidence>